<dbReference type="GO" id="GO:0019693">
    <property type="term" value="P:ribose phosphate metabolic process"/>
    <property type="evidence" value="ECO:0007669"/>
    <property type="project" value="TreeGrafter"/>
</dbReference>
<dbReference type="EMBL" id="JAUEIF010000001">
    <property type="protein sequence ID" value="MDN0024379.1"/>
    <property type="molecule type" value="Genomic_DNA"/>
</dbReference>
<reference evidence="10" key="1">
    <citation type="submission" date="2023-06" db="EMBL/GenBank/DDBJ databases">
        <authorList>
            <person name="Zeman M."/>
            <person name="Kubasova T."/>
            <person name="Jahodarova E."/>
            <person name="Nykrynova M."/>
            <person name="Rychlik I."/>
        </authorList>
    </citation>
    <scope>NUCLEOTIDE SEQUENCE</scope>
    <source>
        <strain evidence="10">ET15</strain>
        <strain evidence="9">ET37</strain>
    </source>
</reference>
<evidence type="ECO:0000313" key="9">
    <source>
        <dbReference type="EMBL" id="MDN0021882.1"/>
    </source>
</evidence>
<comment type="caution">
    <text evidence="10">The sequence shown here is derived from an EMBL/GenBank/DDBJ whole genome shotgun (WGS) entry which is preliminary data.</text>
</comment>
<accession>A0AAW7JEP1</accession>
<dbReference type="GO" id="GO:0016787">
    <property type="term" value="F:hydrolase activity"/>
    <property type="evidence" value="ECO:0007669"/>
    <property type="project" value="UniProtKB-KW"/>
</dbReference>
<dbReference type="AlphaFoldDB" id="A0AAW7JEP1"/>
<dbReference type="InterPro" id="IPR015797">
    <property type="entry name" value="NUDIX_hydrolase-like_dom_sf"/>
</dbReference>
<reference evidence="10" key="2">
    <citation type="submission" date="2023-08" db="EMBL/GenBank/DDBJ databases">
        <title>Identification and characterization of horizontal gene transfer across gut microbiota members of farm animals based on homology search.</title>
        <authorList>
            <person name="Schwarzerova J."/>
            <person name="Nykrynova M."/>
            <person name="Jureckova K."/>
            <person name="Cejkova D."/>
            <person name="Rychlik I."/>
        </authorList>
    </citation>
    <scope>NUCLEOTIDE SEQUENCE</scope>
    <source>
        <strain evidence="10">ET15</strain>
        <strain evidence="9">ET37</strain>
    </source>
</reference>
<evidence type="ECO:0000256" key="2">
    <source>
        <dbReference type="ARBA" id="ARBA00001946"/>
    </source>
</evidence>
<dbReference type="GO" id="GO:0006753">
    <property type="term" value="P:nucleoside phosphate metabolic process"/>
    <property type="evidence" value="ECO:0007669"/>
    <property type="project" value="TreeGrafter"/>
</dbReference>
<evidence type="ECO:0000256" key="5">
    <source>
        <dbReference type="ARBA" id="ARBA00022801"/>
    </source>
</evidence>
<evidence type="ECO:0000256" key="6">
    <source>
        <dbReference type="ARBA" id="ARBA00032162"/>
    </source>
</evidence>
<evidence type="ECO:0000256" key="7">
    <source>
        <dbReference type="ARBA" id="ARBA00032272"/>
    </source>
</evidence>
<keyword evidence="11" id="KW-1185">Reference proteome</keyword>
<dbReference type="GO" id="GO:0005829">
    <property type="term" value="C:cytosol"/>
    <property type="evidence" value="ECO:0007669"/>
    <property type="project" value="TreeGrafter"/>
</dbReference>
<comment type="similarity">
    <text evidence="3">Belongs to the Nudix hydrolase family. NudK subfamily.</text>
</comment>
<dbReference type="SUPFAM" id="SSF55811">
    <property type="entry name" value="Nudix"/>
    <property type="match status" value="1"/>
</dbReference>
<evidence type="ECO:0000256" key="3">
    <source>
        <dbReference type="ARBA" id="ARBA00007275"/>
    </source>
</evidence>
<dbReference type="Gene3D" id="3.90.79.10">
    <property type="entry name" value="Nucleoside Triphosphate Pyrophosphohydrolase"/>
    <property type="match status" value="1"/>
</dbReference>
<dbReference type="PROSITE" id="PS51462">
    <property type="entry name" value="NUDIX"/>
    <property type="match status" value="1"/>
</dbReference>
<name>A0AAW7JEP1_9BACT</name>
<keyword evidence="5 10" id="KW-0378">Hydrolase</keyword>
<comment type="catalytic activity">
    <reaction evidence="1">
        <text>GDP-alpha-D-mannose + H2O = alpha-D-mannose 1-phosphate + GMP + 2 H(+)</text>
        <dbReference type="Rhea" id="RHEA:27978"/>
        <dbReference type="ChEBI" id="CHEBI:15377"/>
        <dbReference type="ChEBI" id="CHEBI:15378"/>
        <dbReference type="ChEBI" id="CHEBI:57527"/>
        <dbReference type="ChEBI" id="CHEBI:58115"/>
        <dbReference type="ChEBI" id="CHEBI:58409"/>
    </reaction>
</comment>
<gene>
    <name evidence="9" type="ORF">QVN81_02410</name>
    <name evidence="10" type="ORF">QVN84_02405</name>
</gene>
<protein>
    <recommendedName>
        <fullName evidence="4">GDP-mannose pyrophosphatase</fullName>
    </recommendedName>
    <alternativeName>
        <fullName evidence="6">GDP-mannose hydrolase</fullName>
    </alternativeName>
    <alternativeName>
        <fullName evidence="7">GDPMK</fullName>
    </alternativeName>
</protein>
<dbReference type="InterPro" id="IPR000086">
    <property type="entry name" value="NUDIX_hydrolase_dom"/>
</dbReference>
<dbReference type="RefSeq" id="WP_068855284.1">
    <property type="nucleotide sequence ID" value="NZ_CAUWBX010000018.1"/>
</dbReference>
<feature type="domain" description="Nudix hydrolase" evidence="8">
    <location>
        <begin position="42"/>
        <end position="172"/>
    </location>
</feature>
<organism evidence="10 12">
    <name type="scientific">Leyella lascolaii</name>
    <dbReference type="NCBI Taxonomy" id="1776379"/>
    <lineage>
        <taxon>Bacteria</taxon>
        <taxon>Pseudomonadati</taxon>
        <taxon>Bacteroidota</taxon>
        <taxon>Bacteroidia</taxon>
        <taxon>Bacteroidales</taxon>
        <taxon>Prevotellaceae</taxon>
        <taxon>Leyella</taxon>
    </lineage>
</organism>
<comment type="cofactor">
    <cofactor evidence="2">
        <name>Mg(2+)</name>
        <dbReference type="ChEBI" id="CHEBI:18420"/>
    </cofactor>
</comment>
<sequence length="181" mass="21217">MKDMKWDVLHSEYIIRRPWLTARRDKVRLPDGRVNDEYYVLEYPDWVNVIAITPDDRFVLVRQYRHGLGRTSFELCAGVCEKGETPEESARRELFEETGYTGGEWHELMQLSANASTNTNITRCFVARGVTKTDTQHLDATEDVEVYCMERSRVYDMLCRGEFMQSLMAAPLWRFFALDGR</sequence>
<dbReference type="Proteomes" id="UP001167831">
    <property type="component" value="Unassembled WGS sequence"/>
</dbReference>
<evidence type="ECO:0000256" key="1">
    <source>
        <dbReference type="ARBA" id="ARBA00000847"/>
    </source>
</evidence>
<evidence type="ECO:0000313" key="11">
    <source>
        <dbReference type="Proteomes" id="UP001167831"/>
    </source>
</evidence>
<evidence type="ECO:0000313" key="12">
    <source>
        <dbReference type="Proteomes" id="UP001168478"/>
    </source>
</evidence>
<dbReference type="PANTHER" id="PTHR11839">
    <property type="entry name" value="UDP/ADP-SUGAR PYROPHOSPHATASE"/>
    <property type="match status" value="1"/>
</dbReference>
<dbReference type="CDD" id="cd03424">
    <property type="entry name" value="NUDIX_ADPRase_Nudt5_UGPPase_Nudt14"/>
    <property type="match status" value="1"/>
</dbReference>
<dbReference type="EMBL" id="JAUEIE010000001">
    <property type="protein sequence ID" value="MDN0021882.1"/>
    <property type="molecule type" value="Genomic_DNA"/>
</dbReference>
<dbReference type="Pfam" id="PF00293">
    <property type="entry name" value="NUDIX"/>
    <property type="match status" value="1"/>
</dbReference>
<dbReference type="Proteomes" id="UP001168478">
    <property type="component" value="Unassembled WGS sequence"/>
</dbReference>
<evidence type="ECO:0000259" key="8">
    <source>
        <dbReference type="PROSITE" id="PS51462"/>
    </source>
</evidence>
<dbReference type="PANTHER" id="PTHR11839:SF18">
    <property type="entry name" value="NUDIX HYDROLASE DOMAIN-CONTAINING PROTEIN"/>
    <property type="match status" value="1"/>
</dbReference>
<evidence type="ECO:0000313" key="10">
    <source>
        <dbReference type="EMBL" id="MDN0024379.1"/>
    </source>
</evidence>
<evidence type="ECO:0000256" key="4">
    <source>
        <dbReference type="ARBA" id="ARBA00016377"/>
    </source>
</evidence>
<proteinExistence type="inferred from homology"/>